<feature type="transmembrane region" description="Helical" evidence="12">
    <location>
        <begin position="85"/>
        <end position="102"/>
    </location>
</feature>
<keyword evidence="4 12" id="KW-0812">Transmembrane</keyword>
<feature type="transmembrane region" description="Helical" evidence="12">
    <location>
        <begin position="56"/>
        <end position="73"/>
    </location>
</feature>
<reference evidence="15" key="1">
    <citation type="journal article" date="2019" name="Int. J. Syst. Evol. Microbiol.">
        <title>The Global Catalogue of Microorganisms (GCM) 10K type strain sequencing project: providing services to taxonomists for standard genome sequencing and annotation.</title>
        <authorList>
            <consortium name="The Broad Institute Genomics Platform"/>
            <consortium name="The Broad Institute Genome Sequencing Center for Infectious Disease"/>
            <person name="Wu L."/>
            <person name="Ma J."/>
        </authorList>
    </citation>
    <scope>NUCLEOTIDE SEQUENCE [LARGE SCALE GENOMIC DNA]</scope>
    <source>
        <strain evidence="15">CGMCC 1.12989</strain>
    </source>
</reference>
<feature type="transmembrane region" description="Helical" evidence="12">
    <location>
        <begin position="26"/>
        <end position="44"/>
    </location>
</feature>
<dbReference type="EMBL" id="JBHSDR010000008">
    <property type="protein sequence ID" value="MFC4296302.1"/>
    <property type="molecule type" value="Genomic_DNA"/>
</dbReference>
<dbReference type="PANTHER" id="PTHR45627">
    <property type="entry name" value="ADENYLATE CYCLASE TYPE 1"/>
    <property type="match status" value="1"/>
</dbReference>
<dbReference type="Proteomes" id="UP001595828">
    <property type="component" value="Unassembled WGS sequence"/>
</dbReference>
<keyword evidence="7" id="KW-0067">ATP-binding</keyword>
<evidence type="ECO:0000256" key="3">
    <source>
        <dbReference type="ARBA" id="ARBA00012201"/>
    </source>
</evidence>
<dbReference type="SMART" id="SM00044">
    <property type="entry name" value="CYCc"/>
    <property type="match status" value="1"/>
</dbReference>
<organism evidence="14 15">
    <name type="scientific">Novosphingobium tardum</name>
    <dbReference type="NCBI Taxonomy" id="1538021"/>
    <lineage>
        <taxon>Bacteria</taxon>
        <taxon>Pseudomonadati</taxon>
        <taxon>Pseudomonadota</taxon>
        <taxon>Alphaproteobacteria</taxon>
        <taxon>Sphingomonadales</taxon>
        <taxon>Sphingomonadaceae</taxon>
        <taxon>Novosphingobium</taxon>
    </lineage>
</organism>
<evidence type="ECO:0000256" key="4">
    <source>
        <dbReference type="ARBA" id="ARBA00022692"/>
    </source>
</evidence>
<name>A0ABV8RTT4_9SPHN</name>
<keyword evidence="15" id="KW-1185">Reference proteome</keyword>
<sequence>MIFQRFADARIEQRYRLEQRRRQAKFTRGMAIIAAGMFLSYSLFNPLFISWHDTTQVAIGHWSIVPLLVLYSWYAGQPGYPTSRYADLMLFVGAQPGMVYAARAFAETGASDWSFGPLLCYNVMIGLAFACLSFSASVQKFFVLAVSSIGFLLTMLFLDNESSAQIFYTGMFYGAFALLAFYLNWAIDDKGRALFAAGVRLDVEKSRSEALLHNVLPQSVAHRLRSGETVADAFPEVTIVFIDIVGFTRMSNEMDPSQVVALLNTYFGKADAGCDLFGIEKVKTIGDAYMAVAGAIVSTPRPAKAAVDFALYLIRSTSEISRAFDIDFKLHIGINSGPVMGGVIEGKKMLYDYWGNAINVASRLEGVARANGVTVSQRTWEQTREIFTFREPRPARLKGIGEVLVYDLEIP</sequence>
<evidence type="ECO:0000256" key="2">
    <source>
        <dbReference type="ARBA" id="ARBA00004141"/>
    </source>
</evidence>
<evidence type="ECO:0000259" key="13">
    <source>
        <dbReference type="PROSITE" id="PS50125"/>
    </source>
</evidence>
<comment type="caution">
    <text evidence="14">The sequence shown here is derived from an EMBL/GenBank/DDBJ whole genome shotgun (WGS) entry which is preliminary data.</text>
</comment>
<dbReference type="InterPro" id="IPR029787">
    <property type="entry name" value="Nucleotide_cyclase"/>
</dbReference>
<dbReference type="Gene3D" id="3.30.70.1230">
    <property type="entry name" value="Nucleotide cyclase"/>
    <property type="match status" value="1"/>
</dbReference>
<evidence type="ECO:0000256" key="5">
    <source>
        <dbReference type="ARBA" id="ARBA00022723"/>
    </source>
</evidence>
<evidence type="ECO:0000256" key="9">
    <source>
        <dbReference type="ARBA" id="ARBA00022989"/>
    </source>
</evidence>
<keyword evidence="5" id="KW-0479">Metal-binding</keyword>
<gene>
    <name evidence="14" type="ORF">ACFO0A_14690</name>
</gene>
<dbReference type="Pfam" id="PF00211">
    <property type="entry name" value="Guanylate_cyc"/>
    <property type="match status" value="1"/>
</dbReference>
<keyword evidence="11" id="KW-0456">Lyase</keyword>
<accession>A0ABV8RTT4</accession>
<evidence type="ECO:0000256" key="8">
    <source>
        <dbReference type="ARBA" id="ARBA00022842"/>
    </source>
</evidence>
<evidence type="ECO:0000313" key="15">
    <source>
        <dbReference type="Proteomes" id="UP001595828"/>
    </source>
</evidence>
<feature type="transmembrane region" description="Helical" evidence="12">
    <location>
        <begin position="164"/>
        <end position="185"/>
    </location>
</feature>
<feature type="domain" description="Guanylate cyclase" evidence="13">
    <location>
        <begin position="238"/>
        <end position="365"/>
    </location>
</feature>
<feature type="transmembrane region" description="Helical" evidence="12">
    <location>
        <begin position="141"/>
        <end position="158"/>
    </location>
</feature>
<protein>
    <recommendedName>
        <fullName evidence="3">adenylate cyclase</fullName>
        <ecNumber evidence="3">4.6.1.1</ecNumber>
    </recommendedName>
</protein>
<evidence type="ECO:0000256" key="11">
    <source>
        <dbReference type="ARBA" id="ARBA00023239"/>
    </source>
</evidence>
<keyword evidence="9 12" id="KW-1133">Transmembrane helix</keyword>
<evidence type="ECO:0000256" key="12">
    <source>
        <dbReference type="SAM" id="Phobius"/>
    </source>
</evidence>
<dbReference type="SUPFAM" id="SSF55073">
    <property type="entry name" value="Nucleotide cyclase"/>
    <property type="match status" value="1"/>
</dbReference>
<dbReference type="RefSeq" id="WP_379539853.1">
    <property type="nucleotide sequence ID" value="NZ_JBHSDR010000008.1"/>
</dbReference>
<dbReference type="PROSITE" id="PS50125">
    <property type="entry name" value="GUANYLATE_CYCLASE_2"/>
    <property type="match status" value="1"/>
</dbReference>
<dbReference type="EC" id="4.6.1.1" evidence="3"/>
<evidence type="ECO:0000256" key="6">
    <source>
        <dbReference type="ARBA" id="ARBA00022741"/>
    </source>
</evidence>
<evidence type="ECO:0000256" key="10">
    <source>
        <dbReference type="ARBA" id="ARBA00023136"/>
    </source>
</evidence>
<proteinExistence type="predicted"/>
<feature type="transmembrane region" description="Helical" evidence="12">
    <location>
        <begin position="114"/>
        <end position="134"/>
    </location>
</feature>
<evidence type="ECO:0000313" key="14">
    <source>
        <dbReference type="EMBL" id="MFC4296302.1"/>
    </source>
</evidence>
<evidence type="ECO:0000256" key="1">
    <source>
        <dbReference type="ARBA" id="ARBA00001593"/>
    </source>
</evidence>
<keyword evidence="8" id="KW-0460">Magnesium</keyword>
<dbReference type="CDD" id="cd07302">
    <property type="entry name" value="CHD"/>
    <property type="match status" value="1"/>
</dbReference>
<comment type="catalytic activity">
    <reaction evidence="1">
        <text>ATP = 3',5'-cyclic AMP + diphosphate</text>
        <dbReference type="Rhea" id="RHEA:15389"/>
        <dbReference type="ChEBI" id="CHEBI:30616"/>
        <dbReference type="ChEBI" id="CHEBI:33019"/>
        <dbReference type="ChEBI" id="CHEBI:58165"/>
        <dbReference type="EC" id="4.6.1.1"/>
    </reaction>
</comment>
<keyword evidence="10 12" id="KW-0472">Membrane</keyword>
<comment type="subcellular location">
    <subcellularLocation>
        <location evidence="2">Membrane</location>
        <topology evidence="2">Multi-pass membrane protein</topology>
    </subcellularLocation>
</comment>
<dbReference type="InterPro" id="IPR001054">
    <property type="entry name" value="A/G_cyclase"/>
</dbReference>
<evidence type="ECO:0000256" key="7">
    <source>
        <dbReference type="ARBA" id="ARBA00022840"/>
    </source>
</evidence>
<keyword evidence="6" id="KW-0547">Nucleotide-binding</keyword>